<protein>
    <submittedName>
        <fullName evidence="1">Uncharacterized protein</fullName>
    </submittedName>
</protein>
<proteinExistence type="predicted"/>
<dbReference type="InParanoid" id="A0A1Y2EB72"/>
<evidence type="ECO:0000313" key="2">
    <source>
        <dbReference type="Proteomes" id="UP000193689"/>
    </source>
</evidence>
<dbReference type="GeneID" id="63775863"/>
<gene>
    <name evidence="1" type="ORF">BCR38DRAFT_424411</name>
</gene>
<dbReference type="AlphaFoldDB" id="A0A1Y2EB72"/>
<reference evidence="1 2" key="1">
    <citation type="submission" date="2016-07" db="EMBL/GenBank/DDBJ databases">
        <title>Pervasive Adenine N6-methylation of Active Genes in Fungi.</title>
        <authorList>
            <consortium name="DOE Joint Genome Institute"/>
            <person name="Mondo S.J."/>
            <person name="Dannebaum R.O."/>
            <person name="Kuo R.C."/>
            <person name="Labutti K."/>
            <person name="Haridas S."/>
            <person name="Kuo A."/>
            <person name="Salamov A."/>
            <person name="Ahrendt S.R."/>
            <person name="Lipzen A."/>
            <person name="Sullivan W."/>
            <person name="Andreopoulos W.B."/>
            <person name="Clum A."/>
            <person name="Lindquist E."/>
            <person name="Daum C."/>
            <person name="Ramamoorthy G.K."/>
            <person name="Gryganskyi A."/>
            <person name="Culley D."/>
            <person name="Magnuson J.K."/>
            <person name="James T.Y."/>
            <person name="O'Malley M.A."/>
            <person name="Stajich J.E."/>
            <person name="Spatafora J.W."/>
            <person name="Visel A."/>
            <person name="Grigoriev I.V."/>
        </authorList>
    </citation>
    <scope>NUCLEOTIDE SEQUENCE [LARGE SCALE GENOMIC DNA]</scope>
    <source>
        <strain evidence="1 2">CBS 129021</strain>
    </source>
</reference>
<dbReference type="RefSeq" id="XP_040719098.1">
    <property type="nucleotide sequence ID" value="XM_040859651.1"/>
</dbReference>
<dbReference type="EMBL" id="MCFJ01000003">
    <property type="protein sequence ID" value="ORY68811.1"/>
    <property type="molecule type" value="Genomic_DNA"/>
</dbReference>
<accession>A0A1Y2EB72</accession>
<evidence type="ECO:0000313" key="1">
    <source>
        <dbReference type="EMBL" id="ORY68811.1"/>
    </source>
</evidence>
<sequence length="189" mass="21290">MHSLRYLDGHNELGERAMLFPVLLDIYVNMLLTLRVPLAGSTCRRGSSQLKKLKIHQLASFASAAVLLVAVFDEDNLLVNLYTSRHTHTCGSLAWSTGSDMRHPKAPGPYAVEIMVTPNTTTPCSQSHGIRQVRHYDELTCICTRKLFVTSTCPYHHLQRYRRSAPVYEVPTNRLESRLPAYPGNIVNL</sequence>
<comment type="caution">
    <text evidence="1">The sequence shown here is derived from an EMBL/GenBank/DDBJ whole genome shotgun (WGS) entry which is preliminary data.</text>
</comment>
<dbReference type="Proteomes" id="UP000193689">
    <property type="component" value="Unassembled WGS sequence"/>
</dbReference>
<organism evidence="1 2">
    <name type="scientific">Pseudomassariella vexata</name>
    <dbReference type="NCBI Taxonomy" id="1141098"/>
    <lineage>
        <taxon>Eukaryota</taxon>
        <taxon>Fungi</taxon>
        <taxon>Dikarya</taxon>
        <taxon>Ascomycota</taxon>
        <taxon>Pezizomycotina</taxon>
        <taxon>Sordariomycetes</taxon>
        <taxon>Xylariomycetidae</taxon>
        <taxon>Amphisphaeriales</taxon>
        <taxon>Pseudomassariaceae</taxon>
        <taxon>Pseudomassariella</taxon>
    </lineage>
</organism>
<keyword evidence="2" id="KW-1185">Reference proteome</keyword>
<name>A0A1Y2EB72_9PEZI</name>